<proteinExistence type="predicted"/>
<name>A0A1T5A178_9SPHI</name>
<dbReference type="Pfam" id="PF16344">
    <property type="entry name" value="FecR_C"/>
    <property type="match status" value="1"/>
</dbReference>
<dbReference type="PANTHER" id="PTHR30273:SF2">
    <property type="entry name" value="PROTEIN FECR"/>
    <property type="match status" value="1"/>
</dbReference>
<organism evidence="4 5">
    <name type="scientific">Parapedobacter luteus</name>
    <dbReference type="NCBI Taxonomy" id="623280"/>
    <lineage>
        <taxon>Bacteria</taxon>
        <taxon>Pseudomonadati</taxon>
        <taxon>Bacteroidota</taxon>
        <taxon>Sphingobacteriia</taxon>
        <taxon>Sphingobacteriales</taxon>
        <taxon>Sphingobacteriaceae</taxon>
        <taxon>Parapedobacter</taxon>
    </lineage>
</organism>
<sequence length="286" mass="32341">MKLNEYLNKLWRADYPAPQHEEAEASWERFASKAFEKPTKVVSWKTHWKYFSAVAASVMLVIAALQWAINAGAGADFLLVENTDETIRVFTLPDHSVVNLLPGSTLHYAENFQRDRTIKLEGEAYFEVTKDAHAPFSVACNRTITTVLGTSFNIKSLAGGGIEVALYEGSVKMEVEGAEQDWMLSPGELFVYRDAKAEVLPFRSRQRAAPLYVDFEKASLAEIAAYIQQAYGYTVMGESGILEERVTMRIRKNEPLDNIMKTITTIYDVRSNIDTLRKEITLTHER</sequence>
<evidence type="ECO:0000259" key="2">
    <source>
        <dbReference type="Pfam" id="PF04773"/>
    </source>
</evidence>
<dbReference type="GO" id="GO:0016989">
    <property type="term" value="F:sigma factor antagonist activity"/>
    <property type="evidence" value="ECO:0007669"/>
    <property type="project" value="TreeGrafter"/>
</dbReference>
<feature type="transmembrane region" description="Helical" evidence="1">
    <location>
        <begin position="50"/>
        <end position="69"/>
    </location>
</feature>
<feature type="domain" description="FecR protein" evidence="2">
    <location>
        <begin position="85"/>
        <end position="172"/>
    </location>
</feature>
<keyword evidence="1" id="KW-0472">Membrane</keyword>
<accession>A0A1T5A178</accession>
<dbReference type="OrthoDB" id="1523735at2"/>
<evidence type="ECO:0000313" key="4">
    <source>
        <dbReference type="EMBL" id="SKB28686.1"/>
    </source>
</evidence>
<dbReference type="Gene3D" id="3.55.50.30">
    <property type="match status" value="1"/>
</dbReference>
<dbReference type="EMBL" id="FUYS01000001">
    <property type="protein sequence ID" value="SKB28686.1"/>
    <property type="molecule type" value="Genomic_DNA"/>
</dbReference>
<dbReference type="PIRSF" id="PIRSF018266">
    <property type="entry name" value="FecR"/>
    <property type="match status" value="1"/>
</dbReference>
<keyword evidence="5" id="KW-1185">Reference proteome</keyword>
<dbReference type="RefSeq" id="WP_079715128.1">
    <property type="nucleotide sequence ID" value="NZ_FUYS01000001.1"/>
</dbReference>
<dbReference type="STRING" id="623280.SAMN05660226_00413"/>
<dbReference type="PANTHER" id="PTHR30273">
    <property type="entry name" value="PERIPLASMIC SIGNAL SENSOR AND SIGMA FACTOR ACTIVATOR FECR-RELATED"/>
    <property type="match status" value="1"/>
</dbReference>
<feature type="domain" description="Protein FecR C-terminal" evidence="3">
    <location>
        <begin position="214"/>
        <end position="273"/>
    </location>
</feature>
<dbReference type="AlphaFoldDB" id="A0A1T5A178"/>
<dbReference type="InterPro" id="IPR006860">
    <property type="entry name" value="FecR"/>
</dbReference>
<evidence type="ECO:0000313" key="5">
    <source>
        <dbReference type="Proteomes" id="UP000190541"/>
    </source>
</evidence>
<keyword evidence="1" id="KW-0812">Transmembrane</keyword>
<dbReference type="Proteomes" id="UP000190541">
    <property type="component" value="Unassembled WGS sequence"/>
</dbReference>
<dbReference type="Pfam" id="PF04773">
    <property type="entry name" value="FecR"/>
    <property type="match status" value="1"/>
</dbReference>
<evidence type="ECO:0000256" key="1">
    <source>
        <dbReference type="SAM" id="Phobius"/>
    </source>
</evidence>
<dbReference type="InterPro" id="IPR032508">
    <property type="entry name" value="FecR_C"/>
</dbReference>
<dbReference type="InterPro" id="IPR012373">
    <property type="entry name" value="Ferrdict_sens_TM"/>
</dbReference>
<dbReference type="Gene3D" id="2.60.120.1440">
    <property type="match status" value="1"/>
</dbReference>
<reference evidence="4 5" key="1">
    <citation type="submission" date="2017-02" db="EMBL/GenBank/DDBJ databases">
        <authorList>
            <person name="Peterson S.W."/>
        </authorList>
    </citation>
    <scope>NUCLEOTIDE SEQUENCE [LARGE SCALE GENOMIC DNA]</scope>
    <source>
        <strain evidence="4 5">DSM 22899</strain>
    </source>
</reference>
<gene>
    <name evidence="4" type="ORF">SAMN05660226_00413</name>
</gene>
<protein>
    <submittedName>
        <fullName evidence="4">FecR family protein</fullName>
    </submittedName>
</protein>
<evidence type="ECO:0000259" key="3">
    <source>
        <dbReference type="Pfam" id="PF16344"/>
    </source>
</evidence>
<keyword evidence="1" id="KW-1133">Transmembrane helix</keyword>